<dbReference type="RefSeq" id="YP_009797631.1">
    <property type="nucleotide sequence ID" value="NC_047917.1"/>
</dbReference>
<dbReference type="SUPFAM" id="SSF47807">
    <property type="entry name" value="5' to 3' exonuclease, C-terminal subdomain"/>
    <property type="match status" value="1"/>
</dbReference>
<evidence type="ECO:0000313" key="2">
    <source>
        <dbReference type="Proteomes" id="UP000241070"/>
    </source>
</evidence>
<keyword evidence="1" id="KW-0269">Exonuclease</keyword>
<dbReference type="InterPro" id="IPR029060">
    <property type="entry name" value="PIN-like_dom_sf"/>
</dbReference>
<reference evidence="1 2" key="1">
    <citation type="submission" date="2017-12" db="EMBL/GenBank/DDBJ databases">
        <title>Complete Genome Sequences of Erwinia amylovora Phages vB_EamP-S2 and vB_EamM-Bue1.</title>
        <authorList>
            <person name="Knecht L.E."/>
            <person name="Born Y."/>
            <person name="Pothier J.F."/>
            <person name="Loessner M.J."/>
            <person name="Fieseler L."/>
        </authorList>
    </citation>
    <scope>NUCLEOTIDE SEQUENCE [LARGE SCALE GENOMIC DNA]</scope>
</reference>
<organism evidence="1 2">
    <name type="scientific">Erwinia phage vB_EamP-S2</name>
    <dbReference type="NCBI Taxonomy" id="2070198"/>
    <lineage>
        <taxon>Viruses</taxon>
        <taxon>Duplodnaviria</taxon>
        <taxon>Heunggongvirae</taxon>
        <taxon>Uroviricota</taxon>
        <taxon>Caudoviricetes</taxon>
        <taxon>Autographivirales</taxon>
        <taxon>Autosignataviridae</taxon>
        <taxon>Molineuxvirinae</taxon>
        <taxon>Eracentumvirus</taxon>
        <taxon>Eracentumvirus S2</taxon>
    </lineage>
</organism>
<evidence type="ECO:0000313" key="1">
    <source>
        <dbReference type="EMBL" id="AUV57220.1"/>
    </source>
</evidence>
<dbReference type="SUPFAM" id="SSF88723">
    <property type="entry name" value="PIN domain-like"/>
    <property type="match status" value="1"/>
</dbReference>
<dbReference type="GO" id="GO:0004527">
    <property type="term" value="F:exonuclease activity"/>
    <property type="evidence" value="ECO:0007669"/>
    <property type="project" value="UniProtKB-KW"/>
</dbReference>
<proteinExistence type="predicted"/>
<dbReference type="GeneID" id="54988048"/>
<dbReference type="Gene3D" id="3.40.50.1010">
    <property type="entry name" value="5'-nuclease"/>
    <property type="match status" value="1"/>
</dbReference>
<sequence length="379" mass="43375">MSVLNSGYRVGFDYGAEVRPDGNLIKWKSTGKRVCLLDGDILPYTVGFIVKPEAVISAMMRVDAGEFKEIYETPEFLLYADIMNCMLNRMIGSSDCDSARIYMTDSASNFRINLAFTHPYKGTRLASKPPFFQELRRYLLETQDTILAVGEEADDRISIEAWRMAREFCDSEGIEIGSEEHKAFADYVVVSKDKDLMQVPGWHLHYKGNVMELEWVTRFGYLRPKYKADGKMKKLEGAGLKFLYAQMLMGDEVDNYKGLPGCGMVKVFDTLQPCKTEQELYFATLALYKKKYGDSYPAVNYRSSTKWRNEYHANHGVYPDDFDSTLKPIVLTGYQMMLEQGRLAFMQTRIGEVWREGKGFSPLGVGDKWHEAYNESRSS</sequence>
<protein>
    <submittedName>
        <fullName evidence="1">5'-3' exonuclease</fullName>
    </submittedName>
</protein>
<accession>A0A2K9V4Y5</accession>
<dbReference type="Proteomes" id="UP000241070">
    <property type="component" value="Segment"/>
</dbReference>
<name>A0A2K9V4Y5_9CAUD</name>
<keyword evidence="1" id="KW-0540">Nuclease</keyword>
<keyword evidence="2" id="KW-1185">Reference proteome</keyword>
<dbReference type="EMBL" id="MG736918">
    <property type="protein sequence ID" value="AUV57220.1"/>
    <property type="molecule type" value="Genomic_DNA"/>
</dbReference>
<keyword evidence="1" id="KW-0378">Hydrolase</keyword>
<dbReference type="KEGG" id="vg:54988048"/>
<dbReference type="InterPro" id="IPR036279">
    <property type="entry name" value="5-3_exonuclease_C_sf"/>
</dbReference>